<feature type="transmembrane region" description="Helical" evidence="1">
    <location>
        <begin position="421"/>
        <end position="439"/>
    </location>
</feature>
<feature type="transmembrane region" description="Helical" evidence="1">
    <location>
        <begin position="67"/>
        <end position="83"/>
    </location>
</feature>
<evidence type="ECO:0000313" key="3">
    <source>
        <dbReference type="Proteomes" id="UP000225889"/>
    </source>
</evidence>
<dbReference type="EMBL" id="PDYF01000025">
    <property type="protein sequence ID" value="PHU34373.1"/>
    <property type="molecule type" value="Genomic_DNA"/>
</dbReference>
<feature type="transmembrane region" description="Helical" evidence="1">
    <location>
        <begin position="28"/>
        <end position="47"/>
    </location>
</feature>
<proteinExistence type="predicted"/>
<accession>A0A2G3DU07</accession>
<dbReference type="AlphaFoldDB" id="A0A2G3DU07"/>
<evidence type="ECO:0000256" key="1">
    <source>
        <dbReference type="SAM" id="Phobius"/>
    </source>
</evidence>
<gene>
    <name evidence="2" type="ORF">CSX01_10280</name>
</gene>
<name>A0A2G3DU07_9FIRM</name>
<reference evidence="2 3" key="2">
    <citation type="submission" date="2017-10" db="EMBL/GenBank/DDBJ databases">
        <authorList>
            <person name="Banno H."/>
            <person name="Chua N.-H."/>
        </authorList>
    </citation>
    <scope>NUCLEOTIDE SEQUENCE [LARGE SCALE GENOMIC DNA]</scope>
    <source>
        <strain evidence="2 3">JK626</strain>
    </source>
</reference>
<feature type="transmembrane region" description="Helical" evidence="1">
    <location>
        <begin position="156"/>
        <end position="178"/>
    </location>
</feature>
<dbReference type="Proteomes" id="UP000225889">
    <property type="component" value="Unassembled WGS sequence"/>
</dbReference>
<feature type="transmembrane region" description="Helical" evidence="1">
    <location>
        <begin position="281"/>
        <end position="304"/>
    </location>
</feature>
<evidence type="ECO:0000313" key="2">
    <source>
        <dbReference type="EMBL" id="PHU34373.1"/>
    </source>
</evidence>
<feature type="transmembrane region" description="Helical" evidence="1">
    <location>
        <begin position="368"/>
        <end position="390"/>
    </location>
</feature>
<dbReference type="RefSeq" id="WP_143484019.1">
    <property type="nucleotide sequence ID" value="NZ_PDYF01000025.1"/>
</dbReference>
<feature type="transmembrane region" description="Helical" evidence="1">
    <location>
        <begin position="248"/>
        <end position="269"/>
    </location>
</feature>
<keyword evidence="1" id="KW-0812">Transmembrane</keyword>
<organism evidence="2 3">
    <name type="scientific">Pseudobutyrivibrio ruminis</name>
    <dbReference type="NCBI Taxonomy" id="46206"/>
    <lineage>
        <taxon>Bacteria</taxon>
        <taxon>Bacillati</taxon>
        <taxon>Bacillota</taxon>
        <taxon>Clostridia</taxon>
        <taxon>Lachnospirales</taxon>
        <taxon>Lachnospiraceae</taxon>
        <taxon>Pseudobutyrivibrio</taxon>
    </lineage>
</organism>
<feature type="transmembrane region" description="Helical" evidence="1">
    <location>
        <begin position="92"/>
        <end position="111"/>
    </location>
</feature>
<feature type="transmembrane region" description="Helical" evidence="1">
    <location>
        <begin position="223"/>
        <end position="242"/>
    </location>
</feature>
<keyword evidence="1" id="KW-1133">Transmembrane helix</keyword>
<keyword evidence="1" id="KW-0472">Membrane</keyword>
<feature type="transmembrane region" description="Helical" evidence="1">
    <location>
        <begin position="397"/>
        <end position="415"/>
    </location>
</feature>
<sequence length="448" mass="52921">MNNSNICNKKRLSEYAYEFFLSDRIEGFFFSVVCATIFTASMFHWRLDIDHNLSVRDGVLIENMLDFGHIFWVEVIVAIYYIIRKYLRNIKFHFDAALTMLICAMLLVAVLDYHREDYLNVQYAWLLPMAYIIGKVVLTTNPLIINDRLEKMFFSLAFGIFIASAMDFYNNFRLAYYYKVLSTEFWMSFWVWSEESRCTYELGFVLLTASFGYMIYKSRKHICGIILILIVNVLIQYCDIVVEGRENRLLIVINVVLFSLLFLYDRWTFFSEKIRKIVKRTVLIIGALIVLLVLAFIFNINGFYDRYLASNWSAGGGVLTNVRFLVDYLAFKLMLKYPTENYANYTNVYDYYYQSHSMLLEYGRLNGFTVYLALVLFRLIIIKDAIILAFKKNANSWVKYFLIPGFVSINMYYSMEPNGYAHRYFWMIGLLISGMIRGWNEVNDKCMK</sequence>
<feature type="transmembrane region" description="Helical" evidence="1">
    <location>
        <begin position="123"/>
        <end position="144"/>
    </location>
</feature>
<protein>
    <submittedName>
        <fullName evidence="2">Uncharacterized protein</fullName>
    </submittedName>
</protein>
<comment type="caution">
    <text evidence="2">The sequence shown here is derived from an EMBL/GenBank/DDBJ whole genome shotgun (WGS) entry which is preliminary data.</text>
</comment>
<reference evidence="2 3" key="1">
    <citation type="submission" date="2017-10" db="EMBL/GenBank/DDBJ databases">
        <title>Resolving the taxonomy of Roseburia spp., Eubacterium rectale and Agathobacter spp. through phylogenomic analysis.</title>
        <authorList>
            <person name="Sheridan P.O."/>
            <person name="Walker A.W."/>
            <person name="Duncan S.H."/>
            <person name="Scott K.P."/>
            <person name="Toole P.W.O."/>
            <person name="Luis P."/>
            <person name="Flint H.J."/>
        </authorList>
    </citation>
    <scope>NUCLEOTIDE SEQUENCE [LARGE SCALE GENOMIC DNA]</scope>
    <source>
        <strain evidence="2 3">JK626</strain>
    </source>
</reference>
<feature type="transmembrane region" description="Helical" evidence="1">
    <location>
        <begin position="198"/>
        <end position="216"/>
    </location>
</feature>